<reference evidence="3 4" key="1">
    <citation type="submission" date="2018-08" db="EMBL/GenBank/DDBJ databases">
        <title>Genomic investigation of the strawberry pathogen Phytophthora fragariae indicates pathogenicity is determined by transcriptional variation in three key races.</title>
        <authorList>
            <person name="Adams T.M."/>
            <person name="Armitage A.D."/>
            <person name="Sobczyk M.K."/>
            <person name="Bates H.J."/>
            <person name="Dunwell J.M."/>
            <person name="Nellist C.F."/>
            <person name="Harrison R.J."/>
        </authorList>
    </citation>
    <scope>NUCLEOTIDE SEQUENCE [LARGE SCALE GENOMIC DNA]</scope>
    <source>
        <strain evidence="3 4">NOV-9</strain>
    </source>
</reference>
<feature type="region of interest" description="Disordered" evidence="1">
    <location>
        <begin position="17"/>
        <end position="36"/>
    </location>
</feature>
<evidence type="ECO:0000256" key="1">
    <source>
        <dbReference type="SAM" id="MobiDB-lite"/>
    </source>
</evidence>
<name>A0A6A3FTM6_9STRA</name>
<evidence type="ECO:0000313" key="3">
    <source>
        <dbReference type="EMBL" id="KAE8949534.1"/>
    </source>
</evidence>
<accession>A0A6A3FTM6</accession>
<evidence type="ECO:0008006" key="5">
    <source>
        <dbReference type="Google" id="ProtNLM"/>
    </source>
</evidence>
<feature type="region of interest" description="Disordered" evidence="1">
    <location>
        <begin position="43"/>
        <end position="89"/>
    </location>
</feature>
<gene>
    <name evidence="3" type="ORF">PF009_g926</name>
</gene>
<dbReference type="Proteomes" id="UP000429523">
    <property type="component" value="Unassembled WGS sequence"/>
</dbReference>
<dbReference type="AlphaFoldDB" id="A0A6A3FTM6"/>
<proteinExistence type="predicted"/>
<protein>
    <recommendedName>
        <fullName evidence="5">RxLR effector protein</fullName>
    </recommendedName>
</protein>
<feature type="compositionally biased region" description="Polar residues" evidence="1">
    <location>
        <begin position="61"/>
        <end position="79"/>
    </location>
</feature>
<sequence>MFRWVLAVASLAVLATAEPLQNAPHTPTDSNTEERSESIFTMLSDDGPMAGTGTRRLEPLSTLNAGERPSTSIYTTLSSDGPMGGTGQRKLLSFAVSTEPIRSCSPQEASSGLQLGIP</sequence>
<evidence type="ECO:0000256" key="2">
    <source>
        <dbReference type="SAM" id="SignalP"/>
    </source>
</evidence>
<organism evidence="3 4">
    <name type="scientific">Phytophthora fragariae</name>
    <dbReference type="NCBI Taxonomy" id="53985"/>
    <lineage>
        <taxon>Eukaryota</taxon>
        <taxon>Sar</taxon>
        <taxon>Stramenopiles</taxon>
        <taxon>Oomycota</taxon>
        <taxon>Peronosporomycetes</taxon>
        <taxon>Peronosporales</taxon>
        <taxon>Peronosporaceae</taxon>
        <taxon>Phytophthora</taxon>
    </lineage>
</organism>
<feature type="signal peptide" evidence="2">
    <location>
        <begin position="1"/>
        <end position="17"/>
    </location>
</feature>
<dbReference type="EMBL" id="QXGF01000020">
    <property type="protein sequence ID" value="KAE8949534.1"/>
    <property type="molecule type" value="Genomic_DNA"/>
</dbReference>
<feature type="chain" id="PRO_5025582596" description="RxLR effector protein" evidence="2">
    <location>
        <begin position="18"/>
        <end position="118"/>
    </location>
</feature>
<comment type="caution">
    <text evidence="3">The sequence shown here is derived from an EMBL/GenBank/DDBJ whole genome shotgun (WGS) entry which is preliminary data.</text>
</comment>
<evidence type="ECO:0000313" key="4">
    <source>
        <dbReference type="Proteomes" id="UP000429523"/>
    </source>
</evidence>
<keyword evidence="2" id="KW-0732">Signal</keyword>